<keyword evidence="3" id="KW-1185">Reference proteome</keyword>
<gene>
    <name evidence="2" type="ORF">FNA67_04315</name>
</gene>
<dbReference type="Gene3D" id="3.40.50.720">
    <property type="entry name" value="NAD(P)-binding Rossmann-like Domain"/>
    <property type="match status" value="1"/>
</dbReference>
<protein>
    <submittedName>
        <fullName evidence="2">SDR family oxidoreductase</fullName>
    </submittedName>
</protein>
<evidence type="ECO:0000256" key="1">
    <source>
        <dbReference type="ARBA" id="ARBA00006484"/>
    </source>
</evidence>
<dbReference type="EMBL" id="CP041690">
    <property type="protein sequence ID" value="QEE19443.1"/>
    <property type="molecule type" value="Genomic_DNA"/>
</dbReference>
<dbReference type="NCBIfam" id="NF009466">
    <property type="entry name" value="PRK12826.1-2"/>
    <property type="match status" value="1"/>
</dbReference>
<dbReference type="RefSeq" id="WP_147655192.1">
    <property type="nucleotide sequence ID" value="NZ_BMFM01000001.1"/>
</dbReference>
<dbReference type="AlphaFoldDB" id="A0A5B9DJW5"/>
<dbReference type="PRINTS" id="PR00080">
    <property type="entry name" value="SDRFAMILY"/>
</dbReference>
<evidence type="ECO:0000313" key="3">
    <source>
        <dbReference type="Proteomes" id="UP000321062"/>
    </source>
</evidence>
<dbReference type="PANTHER" id="PTHR42879">
    <property type="entry name" value="3-OXOACYL-(ACYL-CARRIER-PROTEIN) REDUCTASE"/>
    <property type="match status" value="1"/>
</dbReference>
<dbReference type="FunFam" id="3.40.50.720:FF:000084">
    <property type="entry name" value="Short-chain dehydrogenase reductase"/>
    <property type="match status" value="1"/>
</dbReference>
<dbReference type="Pfam" id="PF13561">
    <property type="entry name" value="adh_short_C2"/>
    <property type="match status" value="1"/>
</dbReference>
<dbReference type="Proteomes" id="UP000321062">
    <property type="component" value="Chromosome"/>
</dbReference>
<comment type="similarity">
    <text evidence="1">Belongs to the short-chain dehydrogenases/reductases (SDR) family.</text>
</comment>
<dbReference type="GO" id="GO:0032787">
    <property type="term" value="P:monocarboxylic acid metabolic process"/>
    <property type="evidence" value="ECO:0007669"/>
    <property type="project" value="UniProtKB-ARBA"/>
</dbReference>
<dbReference type="InterPro" id="IPR020904">
    <property type="entry name" value="Sc_DH/Rdtase_CS"/>
</dbReference>
<dbReference type="PRINTS" id="PR00081">
    <property type="entry name" value="GDHRDH"/>
</dbReference>
<evidence type="ECO:0000313" key="2">
    <source>
        <dbReference type="EMBL" id="QEE19443.1"/>
    </source>
</evidence>
<accession>A0A5B9DJW5</accession>
<proteinExistence type="inferred from homology"/>
<name>A0A5B9DJW5_9HYPH</name>
<dbReference type="PANTHER" id="PTHR42879:SF2">
    <property type="entry name" value="3-OXOACYL-[ACYL-CARRIER-PROTEIN] REDUCTASE FABG"/>
    <property type="match status" value="1"/>
</dbReference>
<dbReference type="InterPro" id="IPR036291">
    <property type="entry name" value="NAD(P)-bd_dom_sf"/>
</dbReference>
<organism evidence="2 3">
    <name type="scientific">Paradevosia tibetensis</name>
    <dbReference type="NCBI Taxonomy" id="1447062"/>
    <lineage>
        <taxon>Bacteria</taxon>
        <taxon>Pseudomonadati</taxon>
        <taxon>Pseudomonadota</taxon>
        <taxon>Alphaproteobacteria</taxon>
        <taxon>Hyphomicrobiales</taxon>
        <taxon>Devosiaceae</taxon>
        <taxon>Paradevosia</taxon>
    </lineage>
</organism>
<dbReference type="NCBIfam" id="NF005559">
    <property type="entry name" value="PRK07231.1"/>
    <property type="match status" value="1"/>
</dbReference>
<reference evidence="2 3" key="1">
    <citation type="journal article" date="2015" name="Int. J. Syst. Evol. Microbiol.">
        <title>Youhaiella tibetensis gen. nov., sp. nov., isolated from subsurface sediment.</title>
        <authorList>
            <person name="Wang Y.X."/>
            <person name="Huang F.Q."/>
            <person name="Nogi Y."/>
            <person name="Pang S.J."/>
            <person name="Wang P.K."/>
            <person name="Lv J."/>
        </authorList>
    </citation>
    <scope>NUCLEOTIDE SEQUENCE [LARGE SCALE GENOMIC DNA]</scope>
    <source>
        <strain evidence="3">fig4</strain>
    </source>
</reference>
<dbReference type="InterPro" id="IPR002347">
    <property type="entry name" value="SDR_fam"/>
</dbReference>
<dbReference type="SUPFAM" id="SSF51735">
    <property type="entry name" value="NAD(P)-binding Rossmann-fold domains"/>
    <property type="match status" value="1"/>
</dbReference>
<dbReference type="PROSITE" id="PS00061">
    <property type="entry name" value="ADH_SHORT"/>
    <property type="match status" value="1"/>
</dbReference>
<dbReference type="KEGG" id="yti:FNA67_04315"/>
<dbReference type="InterPro" id="IPR050259">
    <property type="entry name" value="SDR"/>
</dbReference>
<sequence>MLNVDLSGKRALVTGASSGIGEAIAGMLAQAGADIAINYFGPSDAAEAVAARARQAGVRAMTAKADISDPDQVSAMFAAMEGTLGGIDILVNDAGMDGPAAPAWEADLAAWRRVLDVNLFGTFLCSREALRRMVPRQSGVIVNLSSVHETIPWSGYSAYTSSKAAVSMLTKTLAQEAAPHGVRVLAIAPGAIRTPINQSVWGDPAGLADLERKIPMGRMGDRDEIARMVAVLASDLASYVTGTTVFVDGGMTDFASFAHGG</sequence>
<dbReference type="OrthoDB" id="7950208at2"/>